<dbReference type="OrthoDB" id="9814843at2"/>
<evidence type="ECO:0000256" key="6">
    <source>
        <dbReference type="SAM" id="Phobius"/>
    </source>
</evidence>
<evidence type="ECO:0000256" key="4">
    <source>
        <dbReference type="ARBA" id="ARBA00022989"/>
    </source>
</evidence>
<evidence type="ECO:0000259" key="7">
    <source>
        <dbReference type="Pfam" id="PF02687"/>
    </source>
</evidence>
<name>A0A1E5QC43_9PROT</name>
<feature type="transmembrane region" description="Helical" evidence="6">
    <location>
        <begin position="20"/>
        <end position="44"/>
    </location>
</feature>
<dbReference type="PANTHER" id="PTHR47755:SF1">
    <property type="entry name" value="CELL DIVISION PROTEIN FTSX"/>
    <property type="match status" value="1"/>
</dbReference>
<evidence type="ECO:0000313" key="9">
    <source>
        <dbReference type="Proteomes" id="UP000095347"/>
    </source>
</evidence>
<dbReference type="STRING" id="28181.BEN30_01995"/>
<comment type="subcellular location">
    <subcellularLocation>
        <location evidence="1">Cell membrane</location>
        <topology evidence="1">Multi-pass membrane protein</topology>
    </subcellularLocation>
</comment>
<evidence type="ECO:0000256" key="1">
    <source>
        <dbReference type="ARBA" id="ARBA00004651"/>
    </source>
</evidence>
<dbReference type="Proteomes" id="UP000095347">
    <property type="component" value="Unassembled WGS sequence"/>
</dbReference>
<gene>
    <name evidence="8" type="ORF">BEN30_01995</name>
</gene>
<feature type="transmembrane region" description="Helical" evidence="6">
    <location>
        <begin position="230"/>
        <end position="248"/>
    </location>
</feature>
<dbReference type="Pfam" id="PF02687">
    <property type="entry name" value="FtsX"/>
    <property type="match status" value="1"/>
</dbReference>
<dbReference type="RefSeq" id="WP_069956350.1">
    <property type="nucleotide sequence ID" value="NZ_MCGG01000002.1"/>
</dbReference>
<dbReference type="AlphaFoldDB" id="A0A1E5QC43"/>
<sequence length="295" mass="31682">MMFSRRTDLPLDKDPLSRFLPWLIAFMVFLAALAQAGLIGLDVLAQRWDTGMASTLTVQIPADPDASDAANARRLQTTLNMISETPGVMHARVVSEAKVLQLLSPWLGVVQAIDVPLPRLIDVETDPDIDLDARILQQKLARTIEGAQVDDHGVWLGRLIEMVRTLEALAAGVLGLILLAAMSTVIFTTRTGLTVHAEAIEVLHLTGAQDSYIAKQFAGRAWAMGFKGGVIGLVLAALTLALLGYVAGRLQAGMIPDMSLPLVGWVSLAILPLAAGLVAGLTARLTVMRTLRRMI</sequence>
<dbReference type="InterPro" id="IPR004513">
    <property type="entry name" value="FtsX"/>
</dbReference>
<proteinExistence type="predicted"/>
<dbReference type="GO" id="GO:0032153">
    <property type="term" value="C:cell division site"/>
    <property type="evidence" value="ECO:0007669"/>
    <property type="project" value="TreeGrafter"/>
</dbReference>
<dbReference type="EMBL" id="MCGG01000002">
    <property type="protein sequence ID" value="OEJ69633.1"/>
    <property type="molecule type" value="Genomic_DNA"/>
</dbReference>
<accession>A0A1E5QC43</accession>
<dbReference type="InterPro" id="IPR003838">
    <property type="entry name" value="ABC3_permease_C"/>
</dbReference>
<keyword evidence="2" id="KW-1003">Cell membrane</keyword>
<reference evidence="9" key="1">
    <citation type="submission" date="2016-07" db="EMBL/GenBank/DDBJ databases">
        <authorList>
            <person name="Florea S."/>
            <person name="Webb J.S."/>
            <person name="Jaromczyk J."/>
            <person name="Schardl C.L."/>
        </authorList>
    </citation>
    <scope>NUCLEOTIDE SEQUENCE [LARGE SCALE GENOMIC DNA]</scope>
    <source>
        <strain evidence="9">MV-1</strain>
    </source>
</reference>
<evidence type="ECO:0000256" key="2">
    <source>
        <dbReference type="ARBA" id="ARBA00022475"/>
    </source>
</evidence>
<keyword evidence="5 6" id="KW-0472">Membrane</keyword>
<feature type="domain" description="ABC3 transporter permease C-terminal" evidence="7">
    <location>
        <begin position="173"/>
        <end position="291"/>
    </location>
</feature>
<feature type="transmembrane region" description="Helical" evidence="6">
    <location>
        <begin position="168"/>
        <end position="187"/>
    </location>
</feature>
<dbReference type="PANTHER" id="PTHR47755">
    <property type="entry name" value="CELL DIVISION PROTEIN FTSX"/>
    <property type="match status" value="1"/>
</dbReference>
<organism evidence="8 9">
    <name type="scientific">Magnetovibrio blakemorei</name>
    <dbReference type="NCBI Taxonomy" id="28181"/>
    <lineage>
        <taxon>Bacteria</taxon>
        <taxon>Pseudomonadati</taxon>
        <taxon>Pseudomonadota</taxon>
        <taxon>Alphaproteobacteria</taxon>
        <taxon>Rhodospirillales</taxon>
        <taxon>Magnetovibrionaceae</taxon>
        <taxon>Magnetovibrio</taxon>
    </lineage>
</organism>
<protein>
    <recommendedName>
        <fullName evidence="7">ABC3 transporter permease C-terminal domain-containing protein</fullName>
    </recommendedName>
</protein>
<keyword evidence="4 6" id="KW-1133">Transmembrane helix</keyword>
<dbReference type="GO" id="GO:0051301">
    <property type="term" value="P:cell division"/>
    <property type="evidence" value="ECO:0007669"/>
    <property type="project" value="InterPro"/>
</dbReference>
<keyword evidence="9" id="KW-1185">Reference proteome</keyword>
<evidence type="ECO:0000256" key="3">
    <source>
        <dbReference type="ARBA" id="ARBA00022692"/>
    </source>
</evidence>
<evidence type="ECO:0000256" key="5">
    <source>
        <dbReference type="ARBA" id="ARBA00023136"/>
    </source>
</evidence>
<evidence type="ECO:0000313" key="8">
    <source>
        <dbReference type="EMBL" id="OEJ69633.1"/>
    </source>
</evidence>
<keyword evidence="3 6" id="KW-0812">Transmembrane</keyword>
<feature type="transmembrane region" description="Helical" evidence="6">
    <location>
        <begin position="260"/>
        <end position="283"/>
    </location>
</feature>
<comment type="caution">
    <text evidence="8">The sequence shown here is derived from an EMBL/GenBank/DDBJ whole genome shotgun (WGS) entry which is preliminary data.</text>
</comment>
<dbReference type="GO" id="GO:0005886">
    <property type="term" value="C:plasma membrane"/>
    <property type="evidence" value="ECO:0007669"/>
    <property type="project" value="UniProtKB-SubCell"/>
</dbReference>